<proteinExistence type="predicted"/>
<evidence type="ECO:0000256" key="1">
    <source>
        <dbReference type="SAM" id="Phobius"/>
    </source>
</evidence>
<feature type="transmembrane region" description="Helical" evidence="1">
    <location>
        <begin position="49"/>
        <end position="68"/>
    </location>
</feature>
<dbReference type="RefSeq" id="WP_353892333.1">
    <property type="nucleotide sequence ID" value="NZ_CP159485.1"/>
</dbReference>
<name>A0AAU8HRJ0_9FIRM</name>
<accession>A0AAU8HRJ0</accession>
<evidence type="ECO:0000313" key="2">
    <source>
        <dbReference type="EMBL" id="XCI27756.1"/>
    </source>
</evidence>
<sequence>MISSVGYYFTFGFIGIASGVIVGTSLAAFLAVLDVIPRVAQLLRIRQKIILETAITFGAVLGTLVTVLDIEMWLPGFSAIFLGALMGIFVGMLTAALTEVLNVLPIIALRLGLINYVRILLVALILGKTLGSLLYWLLPQIQ</sequence>
<feature type="transmembrane region" description="Helical" evidence="1">
    <location>
        <begin position="80"/>
        <end position="104"/>
    </location>
</feature>
<feature type="transmembrane region" description="Helical" evidence="1">
    <location>
        <begin position="6"/>
        <end position="37"/>
    </location>
</feature>
<dbReference type="Pfam" id="PF13782">
    <property type="entry name" value="SpoVAB"/>
    <property type="match status" value="1"/>
</dbReference>
<feature type="transmembrane region" description="Helical" evidence="1">
    <location>
        <begin position="116"/>
        <end position="138"/>
    </location>
</feature>
<keyword evidence="1" id="KW-0812">Transmembrane</keyword>
<reference evidence="2" key="1">
    <citation type="journal article" date="2018" name="Antonie Van Leeuwenhoek">
        <title>Proteinivorax hydrogeniformans sp. nov., an anaerobic, haloalkaliphilic bacterium fermenting proteinaceous compounds with high hydrogen production.</title>
        <authorList>
            <person name="Boltyanskaya Y."/>
            <person name="Detkova E."/>
            <person name="Pimenov N."/>
            <person name="Kevbrin V."/>
        </authorList>
    </citation>
    <scope>NUCLEOTIDE SEQUENCE</scope>
    <source>
        <strain evidence="2">Z-710</strain>
    </source>
</reference>
<dbReference type="AlphaFoldDB" id="A0AAU8HRJ0"/>
<dbReference type="EMBL" id="CP159485">
    <property type="protein sequence ID" value="XCI27756.1"/>
    <property type="molecule type" value="Genomic_DNA"/>
</dbReference>
<gene>
    <name evidence="2" type="ORF">PRVXH_001675</name>
</gene>
<keyword evidence="1" id="KW-1133">Transmembrane helix</keyword>
<keyword evidence="1" id="KW-0472">Membrane</keyword>
<dbReference type="InterPro" id="IPR020144">
    <property type="entry name" value="SpoVAB"/>
</dbReference>
<organism evidence="2">
    <name type="scientific">Proteinivorax hydrogeniformans</name>
    <dbReference type="NCBI Taxonomy" id="1826727"/>
    <lineage>
        <taxon>Bacteria</taxon>
        <taxon>Bacillati</taxon>
        <taxon>Bacillota</taxon>
        <taxon>Clostridia</taxon>
        <taxon>Eubacteriales</taxon>
        <taxon>Proteinivoracaceae</taxon>
        <taxon>Proteinivorax</taxon>
    </lineage>
</organism>
<protein>
    <submittedName>
        <fullName evidence="2">Stage V sporulation protein AB</fullName>
    </submittedName>
</protein>
<reference evidence="2" key="2">
    <citation type="submission" date="2024-06" db="EMBL/GenBank/DDBJ databases">
        <authorList>
            <person name="Petrova K.O."/>
            <person name="Toshchakov S.V."/>
            <person name="Boltjanskaja Y.V."/>
            <person name="Kevbrin V.V."/>
        </authorList>
    </citation>
    <scope>NUCLEOTIDE SEQUENCE</scope>
    <source>
        <strain evidence="2">Z-710</strain>
    </source>
</reference>